<dbReference type="InterPro" id="IPR003441">
    <property type="entry name" value="NAC-dom"/>
</dbReference>
<organism evidence="7 8">
    <name type="scientific">Brassica cretica</name>
    <name type="common">Mustard</name>
    <dbReference type="NCBI Taxonomy" id="69181"/>
    <lineage>
        <taxon>Eukaryota</taxon>
        <taxon>Viridiplantae</taxon>
        <taxon>Streptophyta</taxon>
        <taxon>Embryophyta</taxon>
        <taxon>Tracheophyta</taxon>
        <taxon>Spermatophyta</taxon>
        <taxon>Magnoliopsida</taxon>
        <taxon>eudicotyledons</taxon>
        <taxon>Gunneridae</taxon>
        <taxon>Pentapetalae</taxon>
        <taxon>rosids</taxon>
        <taxon>malvids</taxon>
        <taxon>Brassicales</taxon>
        <taxon>Brassicaceae</taxon>
        <taxon>Brassiceae</taxon>
        <taxon>Brassica</taxon>
    </lineage>
</organism>
<dbReference type="FunFam" id="3.40.50.1820:FF:000270">
    <property type="entry name" value="Alpha/beta-Hydrolases superfamily protein"/>
    <property type="match status" value="1"/>
</dbReference>
<dbReference type="InterPro" id="IPR000073">
    <property type="entry name" value="AB_hydrolase_1"/>
</dbReference>
<dbReference type="InterPro" id="IPR036093">
    <property type="entry name" value="NAC_dom_sf"/>
</dbReference>
<dbReference type="GO" id="GO:0006355">
    <property type="term" value="P:regulation of DNA-templated transcription"/>
    <property type="evidence" value="ECO:0007669"/>
    <property type="project" value="InterPro"/>
</dbReference>
<dbReference type="Gene3D" id="2.170.150.80">
    <property type="entry name" value="NAC domain"/>
    <property type="match status" value="1"/>
</dbReference>
<evidence type="ECO:0000313" key="8">
    <source>
        <dbReference type="Proteomes" id="UP000712600"/>
    </source>
</evidence>
<dbReference type="EMBL" id="QGKX02000004">
    <property type="protein sequence ID" value="KAF3599254.1"/>
    <property type="molecule type" value="Genomic_DNA"/>
</dbReference>
<feature type="domain" description="NAC" evidence="6">
    <location>
        <begin position="591"/>
        <end position="744"/>
    </location>
</feature>
<accession>A0A8S9SED5</accession>
<name>A0A8S9SED5_BRACR</name>
<dbReference type="GO" id="GO:0003677">
    <property type="term" value="F:DNA binding"/>
    <property type="evidence" value="ECO:0007669"/>
    <property type="project" value="UniProtKB-KW"/>
</dbReference>
<sequence length="1067" mass="123086">MMLLLLAIVGLTSYYVYKLIKPPPPIPLPENVTKKSPRIKLSDGRHIAYKELGFPKDEAKNKIIVIHGYANSKDVDLYTTQEMIDEFKIYFLFFDRAGYGESDPNPSRTLKTDTYDIEELADKLQLGPRFHVLGMSLGAYPVYGCLKYIPHRLSGASLAVPLINFWWRRIPQNLLNAAIKKLPFEFQMTLRVAHYCPWLLYWWMTQKWFPSNRDPKKTLTERDLELSETYSKQSYKDAVLRQGEYVSSQRDIIAGYGNWEFDPTELSNPFSNTNKGSVHIWCALDDKQILRDVLVYICDKLPWIKFHEVPHAGHWIIHEKKHFEAIIKAASKPRDQHRSYVHAMSNVSGNSSFDACSDLEISSTTHQVQNAFQPRFGNGRFNSHAMISNEDWSQYYGSSYAPFPTPYKVNNEIECSMLQHNMSLPPLRVENSAVSDCDFFTSMTQNNNHGVLEDFTFATSGSNHYNSVGDQVIHIGNYDEPPLMMSNHHMNQGYTEEQKIISTLDDTEQDLGYHGDNTNDNINIDDFFSFDIYNEENINQVEGNEEEVNTNETLDSSRFEVVEEEIRFSNQMLISTYQTTKILYHQVVPSHTLKVHINPINQNVEERTLLIEEDNDSWLQRAEKITKTKLTLVGVLAQQWKALLPSKDQEWYFFSPRDRKYPNGSRTNRATKGGYWKATGKDRRVSWRDRAIGTKKTLVYYRGRAPHGIRTGWVMHEYRLDETQCEPSAYGMQDAYALCRVFKKIVIEAKPRDQHRSYVHAMSNVSGNSSFDACSDLEISSNTHQVQNAFQPRFGNGRFNSNAMISNEDWPQYYNGSYAPFPTPYKVNNEIECSMLQHNISLPPLHVENSPISDCDFFTSMTTNNNNHGVMEDFTFAASSSNHYNSAGDQVIHIGNYDEPPLMMSNHHMNQGYTEEQKIISSLDGNEQDVGYHGDNTNDNINIDDFFSFDIYNEENVNQVDGNEEDVNTNETLDSSRFEVVEEEIRFSNQMLISTYQTTKILYHQVVPSHTLKVHINPINQNVEERTLLIEEDNDSWLQRAEKITKTKLTLVGVLAQQCYKYLGIFF</sequence>
<keyword evidence="3" id="KW-0804">Transcription</keyword>
<comment type="caution">
    <text evidence="7">The sequence shown here is derived from an EMBL/GenBank/DDBJ whole genome shotgun (WGS) entry which is preliminary data.</text>
</comment>
<feature type="signal peptide" evidence="5">
    <location>
        <begin position="1"/>
        <end position="18"/>
    </location>
</feature>
<reference evidence="7" key="1">
    <citation type="submission" date="2019-12" db="EMBL/GenBank/DDBJ databases">
        <title>Genome sequencing and annotation of Brassica cretica.</title>
        <authorList>
            <person name="Studholme D.J."/>
            <person name="Sarris P."/>
        </authorList>
    </citation>
    <scope>NUCLEOTIDE SEQUENCE</scope>
    <source>
        <strain evidence="7">PFS-109/04</strain>
        <tissue evidence="7">Leaf</tissue>
    </source>
</reference>
<dbReference type="Pfam" id="PF02365">
    <property type="entry name" value="NAM"/>
    <property type="match status" value="1"/>
</dbReference>
<dbReference type="AlphaFoldDB" id="A0A8S9SED5"/>
<keyword evidence="1" id="KW-0805">Transcription regulation</keyword>
<dbReference type="Pfam" id="PF00561">
    <property type="entry name" value="Abhydrolase_1"/>
    <property type="match status" value="1"/>
</dbReference>
<dbReference type="SUPFAM" id="SSF101941">
    <property type="entry name" value="NAC domain"/>
    <property type="match status" value="1"/>
</dbReference>
<dbReference type="PANTHER" id="PTHR45763:SF15">
    <property type="entry name" value="ALPHA_BETA-HYDROLASES SUPERFAMILY PROTEIN"/>
    <property type="match status" value="1"/>
</dbReference>
<keyword evidence="4" id="KW-0539">Nucleus</keyword>
<evidence type="ECO:0000256" key="5">
    <source>
        <dbReference type="SAM" id="SignalP"/>
    </source>
</evidence>
<keyword evidence="5" id="KW-0732">Signal</keyword>
<dbReference type="PROSITE" id="PS51005">
    <property type="entry name" value="NAC"/>
    <property type="match status" value="1"/>
</dbReference>
<keyword evidence="2" id="KW-0238">DNA-binding</keyword>
<evidence type="ECO:0000313" key="7">
    <source>
        <dbReference type="EMBL" id="KAF3599254.1"/>
    </source>
</evidence>
<dbReference type="Gene3D" id="3.40.50.1820">
    <property type="entry name" value="alpha/beta hydrolase"/>
    <property type="match status" value="1"/>
</dbReference>
<protein>
    <recommendedName>
        <fullName evidence="6">NAC domain-containing protein</fullName>
    </recommendedName>
</protein>
<evidence type="ECO:0000256" key="1">
    <source>
        <dbReference type="ARBA" id="ARBA00023015"/>
    </source>
</evidence>
<evidence type="ECO:0000259" key="6">
    <source>
        <dbReference type="PROSITE" id="PS51005"/>
    </source>
</evidence>
<dbReference type="PANTHER" id="PTHR45763">
    <property type="entry name" value="HYDROLASE, ALPHA/BETA FOLD FAMILY PROTEIN, EXPRESSED-RELATED"/>
    <property type="match status" value="1"/>
</dbReference>
<evidence type="ECO:0000256" key="2">
    <source>
        <dbReference type="ARBA" id="ARBA00023125"/>
    </source>
</evidence>
<dbReference type="Proteomes" id="UP000712600">
    <property type="component" value="Unassembled WGS sequence"/>
</dbReference>
<gene>
    <name evidence="7" type="ORF">F2Q69_00039277</name>
</gene>
<proteinExistence type="predicted"/>
<evidence type="ECO:0000256" key="3">
    <source>
        <dbReference type="ARBA" id="ARBA00023163"/>
    </source>
</evidence>
<evidence type="ECO:0000256" key="4">
    <source>
        <dbReference type="ARBA" id="ARBA00023242"/>
    </source>
</evidence>
<dbReference type="SUPFAM" id="SSF53474">
    <property type="entry name" value="alpha/beta-Hydrolases"/>
    <property type="match status" value="1"/>
</dbReference>
<dbReference type="InterPro" id="IPR029058">
    <property type="entry name" value="AB_hydrolase_fold"/>
</dbReference>
<feature type="chain" id="PRO_5035809481" description="NAC domain-containing protein" evidence="5">
    <location>
        <begin position="19"/>
        <end position="1067"/>
    </location>
</feature>